<dbReference type="PANTHER" id="PTHR11092">
    <property type="entry name" value="SUGAR NUCLEOTIDE EPIMERASE RELATED"/>
    <property type="match status" value="1"/>
</dbReference>
<evidence type="ECO:0000259" key="3">
    <source>
        <dbReference type="Pfam" id="PF08338"/>
    </source>
</evidence>
<accession>A0A178MEE0</accession>
<dbReference type="EMBL" id="LWQS01000043">
    <property type="protein sequence ID" value="OAN46517.1"/>
    <property type="molecule type" value="Genomic_DNA"/>
</dbReference>
<dbReference type="InterPro" id="IPR036291">
    <property type="entry name" value="NAD(P)-bd_dom_sf"/>
</dbReference>
<feature type="domain" description="DUF1731" evidence="3">
    <location>
        <begin position="262"/>
        <end position="308"/>
    </location>
</feature>
<dbReference type="Gene3D" id="3.40.50.720">
    <property type="entry name" value="NAD(P)-binding Rossmann-like Domain"/>
    <property type="match status" value="1"/>
</dbReference>
<dbReference type="OrthoDB" id="9801773at2"/>
<evidence type="ECO:0000259" key="2">
    <source>
        <dbReference type="Pfam" id="PF01370"/>
    </source>
</evidence>
<dbReference type="STRING" id="1707952.A6A03_12010"/>
<dbReference type="PANTHER" id="PTHR11092:SF0">
    <property type="entry name" value="EPIMERASE FAMILY PROTEIN SDR39U1"/>
    <property type="match status" value="1"/>
</dbReference>
<dbReference type="Pfam" id="PF01370">
    <property type="entry name" value="Epimerase"/>
    <property type="match status" value="1"/>
</dbReference>
<name>A0A178MEE0_9CHLR</name>
<sequence length="313" mass="33761">MSTKRIVITGATGLIGRKLVAELRNDYELVIFSRDPARARSSLPGAADYVAWQPAEQGPWFAAINGAWGVVHLAGAPISSGLLGMRWTPEYKTEIRNSRVIGTRGIVNAMAAAQQRPAVFVCASAVGYYGFYRDNTPLDENSPPGRDFLAQVCVAWEAEAAKAEALGVRTVMLRTGLVLDPDSGALPQIMLPFKLLTGGPILPGTQVYPWIHPADEIGLIRFALENERVRGPLNAAAPGALANRDFAAVVGKVLGSPSWLPVPEFSLRIALGEMADLVVNGQNAVPRKALDLGYQFRFPTLEPALRDLLNIPR</sequence>
<dbReference type="Proteomes" id="UP000078287">
    <property type="component" value="Unassembled WGS sequence"/>
</dbReference>
<dbReference type="InterPro" id="IPR010099">
    <property type="entry name" value="SDR39U1"/>
</dbReference>
<comment type="caution">
    <text evidence="4">The sequence shown here is derived from an EMBL/GenBank/DDBJ whole genome shotgun (WGS) entry which is preliminary data.</text>
</comment>
<dbReference type="RefSeq" id="WP_066785539.1">
    <property type="nucleotide sequence ID" value="NZ_LWQS01000043.1"/>
</dbReference>
<reference evidence="4 5" key="1">
    <citation type="submission" date="2016-04" db="EMBL/GenBank/DDBJ databases">
        <title>Chloroflexus islandicus sp. nov., a thermophilic filamentous anoxygenic phototrophic bacterium from geyser Strokkur (Iceland).</title>
        <authorList>
            <person name="Gaisin V.A."/>
            <person name="Kalashnikov A.M."/>
            <person name="Sukhacheva M.V."/>
            <person name="Grouzdev D.S."/>
            <person name="Ivanov T.M."/>
            <person name="Kuznetsov B."/>
            <person name="Gorlenko V.M."/>
        </authorList>
    </citation>
    <scope>NUCLEOTIDE SEQUENCE [LARGE SCALE GENOMIC DNA]</scope>
    <source>
        <strain evidence="5">isl-2</strain>
    </source>
</reference>
<comment type="similarity">
    <text evidence="1">Belongs to the NAD(P)-dependent epimerase/dehydratase family. SDR39U1 subfamily.</text>
</comment>
<gene>
    <name evidence="4" type="ORF">A6A03_12010</name>
</gene>
<keyword evidence="5" id="KW-1185">Reference proteome</keyword>
<protein>
    <submittedName>
        <fullName evidence="4">Epimerase</fullName>
    </submittedName>
</protein>
<dbReference type="NCBIfam" id="TIGR01777">
    <property type="entry name" value="yfcH"/>
    <property type="match status" value="1"/>
</dbReference>
<evidence type="ECO:0000256" key="1">
    <source>
        <dbReference type="ARBA" id="ARBA00009353"/>
    </source>
</evidence>
<evidence type="ECO:0000313" key="4">
    <source>
        <dbReference type="EMBL" id="OAN46517.1"/>
    </source>
</evidence>
<dbReference type="SUPFAM" id="SSF51735">
    <property type="entry name" value="NAD(P)-binding Rossmann-fold domains"/>
    <property type="match status" value="1"/>
</dbReference>
<dbReference type="AlphaFoldDB" id="A0A178MEE0"/>
<dbReference type="InterPro" id="IPR001509">
    <property type="entry name" value="Epimerase_deHydtase"/>
</dbReference>
<organism evidence="4 5">
    <name type="scientific">Chloroflexus islandicus</name>
    <dbReference type="NCBI Taxonomy" id="1707952"/>
    <lineage>
        <taxon>Bacteria</taxon>
        <taxon>Bacillati</taxon>
        <taxon>Chloroflexota</taxon>
        <taxon>Chloroflexia</taxon>
        <taxon>Chloroflexales</taxon>
        <taxon>Chloroflexineae</taxon>
        <taxon>Chloroflexaceae</taxon>
        <taxon>Chloroflexus</taxon>
    </lineage>
</organism>
<dbReference type="InterPro" id="IPR013549">
    <property type="entry name" value="DUF1731"/>
</dbReference>
<dbReference type="Pfam" id="PF08338">
    <property type="entry name" value="DUF1731"/>
    <property type="match status" value="1"/>
</dbReference>
<feature type="domain" description="NAD-dependent epimerase/dehydratase" evidence="2">
    <location>
        <begin position="6"/>
        <end position="227"/>
    </location>
</feature>
<proteinExistence type="inferred from homology"/>
<evidence type="ECO:0000313" key="5">
    <source>
        <dbReference type="Proteomes" id="UP000078287"/>
    </source>
</evidence>